<evidence type="ECO:0000313" key="3">
    <source>
        <dbReference type="Proteomes" id="UP000838412"/>
    </source>
</evidence>
<evidence type="ECO:0000313" key="2">
    <source>
        <dbReference type="EMBL" id="CAH1258569.1"/>
    </source>
</evidence>
<dbReference type="Proteomes" id="UP000838412">
    <property type="component" value="Chromosome 3"/>
</dbReference>
<dbReference type="InterPro" id="IPR052281">
    <property type="entry name" value="GAREM"/>
</dbReference>
<dbReference type="CDD" id="cd09487">
    <property type="entry name" value="SAM_superfamily"/>
    <property type="match status" value="1"/>
</dbReference>
<dbReference type="InterPro" id="IPR013761">
    <property type="entry name" value="SAM/pointed_sf"/>
</dbReference>
<name>A0A8J9ZQP5_BRALA</name>
<feature type="region of interest" description="Disordered" evidence="1">
    <location>
        <begin position="251"/>
        <end position="297"/>
    </location>
</feature>
<proteinExistence type="predicted"/>
<accession>A0A8J9ZQP5</accession>
<keyword evidence="3" id="KW-1185">Reference proteome</keyword>
<dbReference type="EMBL" id="OV696688">
    <property type="protein sequence ID" value="CAH1258569.1"/>
    <property type="molecule type" value="Genomic_DNA"/>
</dbReference>
<reference evidence="2" key="1">
    <citation type="submission" date="2022-01" db="EMBL/GenBank/DDBJ databases">
        <authorList>
            <person name="Braso-Vives M."/>
        </authorList>
    </citation>
    <scope>NUCLEOTIDE SEQUENCE</scope>
</reference>
<dbReference type="AlphaFoldDB" id="A0A8J9ZQP5"/>
<organism evidence="2 3">
    <name type="scientific">Branchiostoma lanceolatum</name>
    <name type="common">Common lancelet</name>
    <name type="synonym">Amphioxus lanceolatum</name>
    <dbReference type="NCBI Taxonomy" id="7740"/>
    <lineage>
        <taxon>Eukaryota</taxon>
        <taxon>Metazoa</taxon>
        <taxon>Chordata</taxon>
        <taxon>Cephalochordata</taxon>
        <taxon>Leptocardii</taxon>
        <taxon>Amphioxiformes</taxon>
        <taxon>Branchiostomatidae</taxon>
        <taxon>Branchiostoma</taxon>
    </lineage>
</organism>
<dbReference type="PANTHER" id="PTHR14454">
    <property type="entry name" value="GRB2-ASSOCIATED AND REGULATOR OF MAPK PROTEIN FAMILY MEMBER"/>
    <property type="match status" value="1"/>
</dbReference>
<feature type="compositionally biased region" description="Polar residues" evidence="1">
    <location>
        <begin position="423"/>
        <end position="432"/>
    </location>
</feature>
<feature type="compositionally biased region" description="Polar residues" evidence="1">
    <location>
        <begin position="282"/>
        <end position="293"/>
    </location>
</feature>
<evidence type="ECO:0000256" key="1">
    <source>
        <dbReference type="SAM" id="MobiDB-lite"/>
    </source>
</evidence>
<feature type="region of interest" description="Disordered" evidence="1">
    <location>
        <begin position="392"/>
        <end position="432"/>
    </location>
</feature>
<dbReference type="SUPFAM" id="SSF47769">
    <property type="entry name" value="SAM/Pointed domain"/>
    <property type="match status" value="1"/>
</dbReference>
<protein>
    <submittedName>
        <fullName evidence="2">Hypp2033 protein</fullName>
    </submittedName>
</protein>
<sequence>MADNDFRWGQVTYTLKEFRDSFTLPKIVKVTEGHYGNTEVESLAAGQIVRIHRQVRQLRVIAEDRHGRRLSIPADRKGVALFDVIFGSGNEEIGQDIVHILQTYTLPLRAQFSREIGLRSADRHGLQMFGELTLLETYEETYLQGNSYTGNTLVETVLLIPMYLTLRVAVAEGLLRGGDGDWTHMCQALSDITANTVRFDDIVGNEDVSLYTKTSVEEHNNIYDEIEPSRILKVYAVKDPMSSEVLHIGKTYAPLPPAPDEKKKKKKDKKKNPPPVPFKPKQTTAGQESSSPTAACPRETIGGLLMFDSSETCYQGLYMEGEQGAVQGAAASTHQTGNVPGPVSTPVTPPAGKGAYFGPGFLGDFVPSRKVLPPTPTGGVPTAVVFASPAVTNKSTPKDEPAVTPTTKGNLTNTDPEQGAAHPSTTAGGRYSTTGEQLGVFIETFSDIPTDMRTLNIAQMADCLRLLKLDKYIATFEENMVDGDLLMDLDKGMMRTDLNMSPLDCVKLLKFMDEGWRPKDQ</sequence>
<dbReference type="OrthoDB" id="6077228at2759"/>
<dbReference type="Gene3D" id="1.10.150.50">
    <property type="entry name" value="Transcription Factor, Ets-1"/>
    <property type="match status" value="1"/>
</dbReference>
<dbReference type="PANTHER" id="PTHR14454:SF11">
    <property type="entry name" value="SERRANO, ISOFORM F"/>
    <property type="match status" value="1"/>
</dbReference>
<feature type="compositionally biased region" description="Basic residues" evidence="1">
    <location>
        <begin position="263"/>
        <end position="272"/>
    </location>
</feature>
<gene>
    <name evidence="2" type="primary">Hypp2033</name>
    <name evidence="2" type="ORF">BLAG_LOCUS16092</name>
</gene>
<feature type="compositionally biased region" description="Polar residues" evidence="1">
    <location>
        <begin position="404"/>
        <end position="416"/>
    </location>
</feature>